<evidence type="ECO:0000256" key="5">
    <source>
        <dbReference type="ARBA" id="ARBA00022519"/>
    </source>
</evidence>
<evidence type="ECO:0000256" key="11">
    <source>
        <dbReference type="SAM" id="MobiDB-lite"/>
    </source>
</evidence>
<keyword evidence="4 10" id="KW-1003">Cell membrane</keyword>
<evidence type="ECO:0000256" key="12">
    <source>
        <dbReference type="SAM" id="Phobius"/>
    </source>
</evidence>
<dbReference type="SUPFAM" id="SSF54523">
    <property type="entry name" value="Pili subunits"/>
    <property type="match status" value="1"/>
</dbReference>
<dbReference type="Proteomes" id="UP000494269">
    <property type="component" value="Unassembled WGS sequence"/>
</dbReference>
<evidence type="ECO:0000256" key="7">
    <source>
        <dbReference type="ARBA" id="ARBA00022927"/>
    </source>
</evidence>
<feature type="domain" description="T2SS protein K second SAM-like" evidence="13">
    <location>
        <begin position="245"/>
        <end position="298"/>
    </location>
</feature>
<keyword evidence="16" id="KW-1185">Reference proteome</keyword>
<dbReference type="Gene3D" id="1.10.40.60">
    <property type="entry name" value="EpsJ-like"/>
    <property type="match status" value="2"/>
</dbReference>
<dbReference type="GO" id="GO:0005886">
    <property type="term" value="C:plasma membrane"/>
    <property type="evidence" value="ECO:0007669"/>
    <property type="project" value="UniProtKB-SubCell"/>
</dbReference>
<dbReference type="PIRSF" id="PIRSF002786">
    <property type="entry name" value="XcpX"/>
    <property type="match status" value="1"/>
</dbReference>
<keyword evidence="7" id="KW-0653">Protein transport</keyword>
<dbReference type="PANTHER" id="PTHR38831:SF1">
    <property type="entry name" value="TYPE II SECRETION SYSTEM PROTEIN K-RELATED"/>
    <property type="match status" value="1"/>
</dbReference>
<dbReference type="EMBL" id="CADIJQ010000003">
    <property type="protein sequence ID" value="CAB3704075.1"/>
    <property type="molecule type" value="Genomic_DNA"/>
</dbReference>
<evidence type="ECO:0000256" key="9">
    <source>
        <dbReference type="ARBA" id="ARBA00023136"/>
    </source>
</evidence>
<evidence type="ECO:0000256" key="3">
    <source>
        <dbReference type="ARBA" id="ARBA00022448"/>
    </source>
</evidence>
<dbReference type="InterPro" id="IPR010994">
    <property type="entry name" value="RuvA_2-like"/>
</dbReference>
<dbReference type="InterPro" id="IPR038072">
    <property type="entry name" value="GspK_central_sf"/>
</dbReference>
<dbReference type="Pfam" id="PF03934">
    <property type="entry name" value="T2SSK"/>
    <property type="match status" value="1"/>
</dbReference>
<feature type="transmembrane region" description="Helical" evidence="12">
    <location>
        <begin position="39"/>
        <end position="60"/>
    </location>
</feature>
<dbReference type="GO" id="GO:0009306">
    <property type="term" value="P:protein secretion"/>
    <property type="evidence" value="ECO:0007669"/>
    <property type="project" value="InterPro"/>
</dbReference>
<dbReference type="InterPro" id="IPR049031">
    <property type="entry name" value="T2SSK_SAM-like_1st"/>
</dbReference>
<organism evidence="15 16">
    <name type="scientific">Achromobacter kerstersii</name>
    <dbReference type="NCBI Taxonomy" id="1353890"/>
    <lineage>
        <taxon>Bacteria</taxon>
        <taxon>Pseudomonadati</taxon>
        <taxon>Pseudomonadota</taxon>
        <taxon>Betaproteobacteria</taxon>
        <taxon>Burkholderiales</taxon>
        <taxon>Alcaligenaceae</taxon>
        <taxon>Achromobacter</taxon>
    </lineage>
</organism>
<accession>A0A6S7B9G9</accession>
<evidence type="ECO:0000256" key="1">
    <source>
        <dbReference type="ARBA" id="ARBA00004533"/>
    </source>
</evidence>
<dbReference type="InterPro" id="IPR049179">
    <property type="entry name" value="T2SSK_SAM-like_2nd"/>
</dbReference>
<feature type="compositionally biased region" description="Polar residues" evidence="11">
    <location>
        <begin position="23"/>
        <end position="33"/>
    </location>
</feature>
<dbReference type="InterPro" id="IPR045584">
    <property type="entry name" value="Pilin-like"/>
</dbReference>
<dbReference type="RefSeq" id="WP_254600559.1">
    <property type="nucleotide sequence ID" value="NZ_CADIJQ010000003.1"/>
</dbReference>
<sequence>MTSQSSRTALRPPSRLSSPSPAQPTSRQPSRLTSPRERGAAVISALIIVAIVAALTTSLFQRQTASTRRMENELSRVQARVMLAGGIDWARLVIRDHGKRESTTRGDQIWATPVLDTRIERPGDDRVAVFSGRVQDEQGKYNLSNLARNGVPQPEQEKVLRRLLNVQQLPDTLAAHLIDIIAAAQPPALAADAPSSTNGQPTATPDARAPLPRGVDEIAAQLGLDTPERNEMRRTMTVLPTATSVNVNTAPAEVIAALVPGLSLAQARAMTGERDRGNWFNNAGDFANRLAGTGIEGAAPTVTTASGWFMASGTVVYERARVSMQALVRSAPPAAPDTIWTRENP</sequence>
<dbReference type="NCBIfam" id="NF037980">
    <property type="entry name" value="T2SS_GspK"/>
    <property type="match status" value="1"/>
</dbReference>
<keyword evidence="9 10" id="KW-0472">Membrane</keyword>
<dbReference type="PANTHER" id="PTHR38831">
    <property type="entry name" value="TYPE II SECRETION SYSTEM PROTEIN K"/>
    <property type="match status" value="1"/>
</dbReference>
<feature type="domain" description="T2SS protein K first SAM-like" evidence="14">
    <location>
        <begin position="139"/>
        <end position="241"/>
    </location>
</feature>
<evidence type="ECO:0000256" key="2">
    <source>
        <dbReference type="ARBA" id="ARBA00007246"/>
    </source>
</evidence>
<feature type="region of interest" description="Disordered" evidence="11">
    <location>
        <begin position="1"/>
        <end position="36"/>
    </location>
</feature>
<protein>
    <recommendedName>
        <fullName evidence="10">Type II secretion system protein K</fullName>
    </recommendedName>
</protein>
<feature type="region of interest" description="Disordered" evidence="11">
    <location>
        <begin position="190"/>
        <end position="210"/>
    </location>
</feature>
<evidence type="ECO:0000313" key="16">
    <source>
        <dbReference type="Proteomes" id="UP000494269"/>
    </source>
</evidence>
<proteinExistence type="inferred from homology"/>
<keyword evidence="5 10" id="KW-0997">Cell inner membrane</keyword>
<keyword evidence="6 12" id="KW-0812">Transmembrane</keyword>
<evidence type="ECO:0000313" key="15">
    <source>
        <dbReference type="EMBL" id="CAB3704075.1"/>
    </source>
</evidence>
<reference evidence="15 16" key="1">
    <citation type="submission" date="2020-04" db="EMBL/GenBank/DDBJ databases">
        <authorList>
            <person name="De Canck E."/>
        </authorList>
    </citation>
    <scope>NUCLEOTIDE SEQUENCE [LARGE SCALE GENOMIC DNA]</scope>
    <source>
        <strain evidence="15 16">LMG 3441</strain>
    </source>
</reference>
<evidence type="ECO:0000259" key="13">
    <source>
        <dbReference type="Pfam" id="PF03934"/>
    </source>
</evidence>
<keyword evidence="3 10" id="KW-0813">Transport</keyword>
<dbReference type="Pfam" id="PF21687">
    <property type="entry name" value="T2SSK_1st"/>
    <property type="match status" value="1"/>
</dbReference>
<evidence type="ECO:0000256" key="10">
    <source>
        <dbReference type="PIRNR" id="PIRNR002786"/>
    </source>
</evidence>
<comment type="subcellular location">
    <subcellularLocation>
        <location evidence="1 10">Cell inner membrane</location>
    </subcellularLocation>
</comment>
<keyword evidence="8 12" id="KW-1133">Transmembrane helix</keyword>
<evidence type="ECO:0000256" key="4">
    <source>
        <dbReference type="ARBA" id="ARBA00022475"/>
    </source>
</evidence>
<gene>
    <name evidence="15" type="ORF">LMG3441_02735</name>
</gene>
<evidence type="ECO:0000256" key="6">
    <source>
        <dbReference type="ARBA" id="ARBA00022692"/>
    </source>
</evidence>
<name>A0A6S7B9G9_9BURK</name>
<feature type="compositionally biased region" description="Low complexity" evidence="11">
    <location>
        <begin position="1"/>
        <end position="20"/>
    </location>
</feature>
<comment type="similarity">
    <text evidence="2 10">Belongs to the GSP K family.</text>
</comment>
<dbReference type="Gene3D" id="3.30.1300.30">
    <property type="entry name" value="GSPII I/J protein-like"/>
    <property type="match status" value="1"/>
</dbReference>
<dbReference type="AlphaFoldDB" id="A0A6S7B9G9"/>
<dbReference type="InterPro" id="IPR005628">
    <property type="entry name" value="GspK"/>
</dbReference>
<evidence type="ECO:0000256" key="8">
    <source>
        <dbReference type="ARBA" id="ARBA00022989"/>
    </source>
</evidence>
<evidence type="ECO:0000259" key="14">
    <source>
        <dbReference type="Pfam" id="PF21687"/>
    </source>
</evidence>
<dbReference type="SUPFAM" id="SSF47781">
    <property type="entry name" value="RuvA domain 2-like"/>
    <property type="match status" value="1"/>
</dbReference>